<comment type="caution">
    <text evidence="1">The sequence shown here is derived from an EMBL/GenBank/DDBJ whole genome shotgun (WGS) entry which is preliminary data.</text>
</comment>
<gene>
    <name evidence="1" type="ORF">ATJ88_1083</name>
</gene>
<accession>A0A2A9EVW5</accession>
<protein>
    <recommendedName>
        <fullName evidence="3">N-6 DNA methylase</fullName>
    </recommendedName>
</protein>
<proteinExistence type="predicted"/>
<name>A0A2A9EVW5_9MICO</name>
<evidence type="ECO:0000313" key="1">
    <source>
        <dbReference type="EMBL" id="PFG42422.1"/>
    </source>
</evidence>
<dbReference type="RefSeq" id="WP_141538616.1">
    <property type="nucleotide sequence ID" value="NZ_PDJJ01000001.1"/>
</dbReference>
<evidence type="ECO:0008006" key="3">
    <source>
        <dbReference type="Google" id="ProtNLM"/>
    </source>
</evidence>
<dbReference type="AlphaFoldDB" id="A0A2A9EVW5"/>
<dbReference type="Proteomes" id="UP000224130">
    <property type="component" value="Unassembled WGS sequence"/>
</dbReference>
<dbReference type="EMBL" id="PDJJ01000001">
    <property type="protein sequence ID" value="PFG42422.1"/>
    <property type="molecule type" value="Genomic_DNA"/>
</dbReference>
<sequence length="693" mass="73223">MHPQTSAAGVPELLGELVVSMPDIAEIAHVERPVVSTWRRRYAGADRPFPEPVAEGADGSLRFRALDVADWIDATGRGNNPHFRADVALRASFAVTDPDRAHRLRNGLAAMLCLKDLAERPLTELDDGDLLDLADELDPEDAFLYSEVADLGQDLPTAAALADLAAEAAYTPGNAAEALAHGGHRARRRMPASALVPTALHVAARVAAQIHEDGPIADPYPGAGDLLRAVLAGHDSVVPPALLPAGHRAARRRLVAHGWEVGTLTVDGVTPVPPGDALVVAQLPPTGSPEQPVLEVLGRLEELVLGLHEHQRAVVVGPANALVDALEGDAESVRSGLLRTEKLRAVVLLPPGMIVDRSRQRLALWILGAPPSDVAIAERWTMVADLSDRAVPELLDPAVVEDLLIDVAASMGGPRDVASHAFRFARFVRMAPLLASGGSVVAAGRPTIAGVREDDGATALRLRDLAASLDGGSRAPLDLAVRRSPATGVRSVPLWALAEQRLLKKFAGNRVDPDLIVDAPPRDATLLRVVGVPELTGQREWGTRGVDRLRLVESHPSGRLTEPGDVVFTSAPHPAAVVDHEGFSVVESPAQILRVLPPAPTADGGSPAAVVVPEVLARDVAAQPPGAKWWRAWETRLVPADQAGEAARVLRAVRERAAAARRELRALDELAGTLADGVTAGVVRMRLDGGEPL</sequence>
<reference evidence="1 2" key="1">
    <citation type="submission" date="2017-10" db="EMBL/GenBank/DDBJ databases">
        <title>Sequencing the genomes of 1000 actinobacteria strains.</title>
        <authorList>
            <person name="Klenk H.-P."/>
        </authorList>
    </citation>
    <scope>NUCLEOTIDE SEQUENCE [LARGE SCALE GENOMIC DNA]</scope>
    <source>
        <strain evidence="1 2">DSM 21863</strain>
    </source>
</reference>
<keyword evidence="2" id="KW-1185">Reference proteome</keyword>
<organism evidence="1 2">
    <name type="scientific">Isoptericola jiangsuensis</name>
    <dbReference type="NCBI Taxonomy" id="548579"/>
    <lineage>
        <taxon>Bacteria</taxon>
        <taxon>Bacillati</taxon>
        <taxon>Actinomycetota</taxon>
        <taxon>Actinomycetes</taxon>
        <taxon>Micrococcales</taxon>
        <taxon>Promicromonosporaceae</taxon>
        <taxon>Isoptericola</taxon>
    </lineage>
</organism>
<dbReference type="OrthoDB" id="9784823at2"/>
<evidence type="ECO:0000313" key="2">
    <source>
        <dbReference type="Proteomes" id="UP000224130"/>
    </source>
</evidence>